<evidence type="ECO:0000256" key="4">
    <source>
        <dbReference type="ARBA" id="ARBA00023136"/>
    </source>
</evidence>
<feature type="domain" description="Amino acid transporter transmembrane" evidence="8">
    <location>
        <begin position="15"/>
        <end position="68"/>
    </location>
</feature>
<protein>
    <recommendedName>
        <fullName evidence="8">Amino acid transporter transmembrane domain-containing protein</fullName>
    </recommendedName>
</protein>
<keyword evidence="4 7" id="KW-0472">Membrane</keyword>
<feature type="transmembrane region" description="Helical" evidence="7">
    <location>
        <begin position="451"/>
        <end position="474"/>
    </location>
</feature>
<proteinExistence type="inferred from homology"/>
<dbReference type="InterPro" id="IPR013057">
    <property type="entry name" value="AA_transpt_TM"/>
</dbReference>
<evidence type="ECO:0000256" key="2">
    <source>
        <dbReference type="ARBA" id="ARBA00022692"/>
    </source>
</evidence>
<keyword evidence="2 7" id="KW-0812">Transmembrane</keyword>
<keyword evidence="5" id="KW-0325">Glycoprotein</keyword>
<evidence type="ECO:0000256" key="7">
    <source>
        <dbReference type="SAM" id="Phobius"/>
    </source>
</evidence>
<dbReference type="PANTHER" id="PTHR16189">
    <property type="entry name" value="TRANSMEMBRANE PROTEIN 104-RELATED"/>
    <property type="match status" value="1"/>
</dbReference>
<dbReference type="EMBL" id="CAXLJL010000466">
    <property type="protein sequence ID" value="CAL5137966.1"/>
    <property type="molecule type" value="Genomic_DNA"/>
</dbReference>
<evidence type="ECO:0000313" key="9">
    <source>
        <dbReference type="EMBL" id="CAL5137966.1"/>
    </source>
</evidence>
<keyword evidence="3 7" id="KW-1133">Transmembrane helix</keyword>
<feature type="transmembrane region" description="Helical" evidence="7">
    <location>
        <begin position="547"/>
        <end position="564"/>
    </location>
</feature>
<evidence type="ECO:0000313" key="10">
    <source>
        <dbReference type="Proteomes" id="UP001497525"/>
    </source>
</evidence>
<evidence type="ECO:0000256" key="5">
    <source>
        <dbReference type="ARBA" id="ARBA00023180"/>
    </source>
</evidence>
<evidence type="ECO:0000256" key="3">
    <source>
        <dbReference type="ARBA" id="ARBA00022989"/>
    </source>
</evidence>
<feature type="transmembrane region" description="Helical" evidence="7">
    <location>
        <begin position="12"/>
        <end position="31"/>
    </location>
</feature>
<sequence>MGDEERTQPLQYSRIIGFIFLFNFMMGNGPLTLPAAFVNAGWLISIIIIVIMGSISFIPLTFVFELLSITNAVSKIQAKRKRLSNKSTSESLVGVSDENDQFEVAGDNEEHAGRSESDIDFRITEVFELGDMCSFFLHKFGNVVFYITITIYVIGDLSVNSAVVAKTIRNAICEKNTTDIVLPEAMRCWESVWLKRCDVYRLFVVAFGMCMCPFLYLNVTGSRWLQNLTVVVRWAIYLLMVALAIDRAVVIRERQASFYVQNYHMWNPALGSLRYSVTSDPVPNPPMVRPQGIPNLMGVGAYACMCLHALPGVITPVRDKNHIIVKVFIPLFVSALAFDILLSATASTAFKTVRDYYTLNFVPDEHIAEDFGIPKLLAEIFGYLITLLPVFVLSSTFTISACTLIQNLHCMFNSSSALTTPLSRKIVKYTLPLLVLLPPLSISLATDDITFLVSFTGAFAGCLLQFVFPPLLVYKARQFLLNLISVGNRQAQADDEVECVDDVTLISTEEPLVQSTSTGGGLSLWCEKLAKMKVGTPYASPFQHGGWVIFLFIWAAGIFIINLIDKIHPM</sequence>
<dbReference type="PANTHER" id="PTHR16189:SF0">
    <property type="entry name" value="TRANSMEMBRANE PROTEIN 104"/>
    <property type="match status" value="1"/>
</dbReference>
<evidence type="ECO:0000259" key="8">
    <source>
        <dbReference type="Pfam" id="PF01490"/>
    </source>
</evidence>
<feature type="transmembrane region" description="Helical" evidence="7">
    <location>
        <begin position="199"/>
        <end position="218"/>
    </location>
</feature>
<accession>A0AAV2TPS3</accession>
<dbReference type="GO" id="GO:0016020">
    <property type="term" value="C:membrane"/>
    <property type="evidence" value="ECO:0007669"/>
    <property type="project" value="UniProtKB-SubCell"/>
</dbReference>
<gene>
    <name evidence="9" type="ORF">CDAUBV1_LOCUS12487</name>
</gene>
<comment type="similarity">
    <text evidence="6">Belongs to the TMEM104 family.</text>
</comment>
<feature type="transmembrane region" description="Helical" evidence="7">
    <location>
        <begin position="380"/>
        <end position="405"/>
    </location>
</feature>
<feature type="transmembrane region" description="Helical" evidence="7">
    <location>
        <begin position="43"/>
        <end position="73"/>
    </location>
</feature>
<feature type="transmembrane region" description="Helical" evidence="7">
    <location>
        <begin position="327"/>
        <end position="350"/>
    </location>
</feature>
<dbReference type="Pfam" id="PF01490">
    <property type="entry name" value="Aa_trans"/>
    <property type="match status" value="1"/>
</dbReference>
<organism evidence="9 10">
    <name type="scientific">Calicophoron daubneyi</name>
    <name type="common">Rumen fluke</name>
    <name type="synonym">Paramphistomum daubneyi</name>
    <dbReference type="NCBI Taxonomy" id="300641"/>
    <lineage>
        <taxon>Eukaryota</taxon>
        <taxon>Metazoa</taxon>
        <taxon>Spiralia</taxon>
        <taxon>Lophotrochozoa</taxon>
        <taxon>Platyhelminthes</taxon>
        <taxon>Trematoda</taxon>
        <taxon>Digenea</taxon>
        <taxon>Plagiorchiida</taxon>
        <taxon>Pronocephalata</taxon>
        <taxon>Paramphistomoidea</taxon>
        <taxon>Paramphistomidae</taxon>
        <taxon>Calicophoron</taxon>
    </lineage>
</organism>
<dbReference type="AlphaFoldDB" id="A0AAV2TPS3"/>
<comment type="subcellular location">
    <subcellularLocation>
        <location evidence="1">Membrane</location>
        <topology evidence="1">Multi-pass membrane protein</topology>
    </subcellularLocation>
</comment>
<dbReference type="Proteomes" id="UP001497525">
    <property type="component" value="Unassembled WGS sequence"/>
</dbReference>
<reference evidence="9" key="1">
    <citation type="submission" date="2024-06" db="EMBL/GenBank/DDBJ databases">
        <authorList>
            <person name="Liu X."/>
            <person name="Lenzi L."/>
            <person name="Haldenby T S."/>
            <person name="Uol C."/>
        </authorList>
    </citation>
    <scope>NUCLEOTIDE SEQUENCE</scope>
</reference>
<name>A0AAV2TPS3_CALDB</name>
<comment type="caution">
    <text evidence="9">The sequence shown here is derived from an EMBL/GenBank/DDBJ whole genome shotgun (WGS) entry which is preliminary data.</text>
</comment>
<feature type="transmembrane region" description="Helical" evidence="7">
    <location>
        <begin position="224"/>
        <end position="245"/>
    </location>
</feature>
<evidence type="ECO:0000256" key="6">
    <source>
        <dbReference type="ARBA" id="ARBA00038166"/>
    </source>
</evidence>
<evidence type="ECO:0000256" key="1">
    <source>
        <dbReference type="ARBA" id="ARBA00004141"/>
    </source>
</evidence>